<dbReference type="PANTHER" id="PTHR36649">
    <property type="entry name" value="UBIQUITIN-LIKE DOMAIN-CONTAINING PROTEIN"/>
    <property type="match status" value="1"/>
</dbReference>
<organism evidence="1">
    <name type="scientific">Rhizophagus irregularis (strain DAOM 181602 / DAOM 197198 / MUCL 43194)</name>
    <name type="common">Arbuscular mycorrhizal fungus</name>
    <name type="synonym">Glomus intraradices</name>
    <dbReference type="NCBI Taxonomy" id="747089"/>
    <lineage>
        <taxon>Eukaryota</taxon>
        <taxon>Fungi</taxon>
        <taxon>Fungi incertae sedis</taxon>
        <taxon>Mucoromycota</taxon>
        <taxon>Glomeromycotina</taxon>
        <taxon>Glomeromycetes</taxon>
        <taxon>Glomerales</taxon>
        <taxon>Glomeraceae</taxon>
        <taxon>Rhizophagus</taxon>
    </lineage>
</organism>
<dbReference type="SUPFAM" id="SSF54236">
    <property type="entry name" value="Ubiquitin-like"/>
    <property type="match status" value="1"/>
</dbReference>
<dbReference type="Gene3D" id="3.90.175.10">
    <property type="entry name" value="Diphtheria Toxin, domain 1"/>
    <property type="match status" value="1"/>
</dbReference>
<dbReference type="SUPFAM" id="SSF56399">
    <property type="entry name" value="ADP-ribosylation"/>
    <property type="match status" value="1"/>
</dbReference>
<dbReference type="EMBL" id="KI298793">
    <property type="protein sequence ID" value="ERZ98396.1"/>
    <property type="molecule type" value="Genomic_DNA"/>
</dbReference>
<proteinExistence type="predicted"/>
<gene>
    <name evidence="1" type="ORF">GLOINDRAFT_10577</name>
</gene>
<dbReference type="PRINTS" id="PR00348">
    <property type="entry name" value="UBIQUITIN"/>
</dbReference>
<dbReference type="InterPro" id="IPR029071">
    <property type="entry name" value="Ubiquitin-like_domsf"/>
</dbReference>
<dbReference type="Gene3D" id="3.10.20.90">
    <property type="entry name" value="Phosphatidylinositol 3-kinase Catalytic Subunit, Chain A, domain 1"/>
    <property type="match status" value="1"/>
</dbReference>
<evidence type="ECO:0000313" key="1">
    <source>
        <dbReference type="EMBL" id="ERZ98396.1"/>
    </source>
</evidence>
<dbReference type="AlphaFoldDB" id="U9STG1"/>
<dbReference type="PROSITE" id="PS50053">
    <property type="entry name" value="UBIQUITIN_2"/>
    <property type="match status" value="1"/>
</dbReference>
<name>U9STG1_RHIID</name>
<dbReference type="eggNOG" id="KOG0001">
    <property type="taxonomic scope" value="Eukaryota"/>
</dbReference>
<accession>U9STG1</accession>
<dbReference type="Pfam" id="PF00240">
    <property type="entry name" value="ubiquitin"/>
    <property type="match status" value="1"/>
</dbReference>
<dbReference type="InterPro" id="IPR000626">
    <property type="entry name" value="Ubiquitin-like_dom"/>
</dbReference>
<dbReference type="PANTHER" id="PTHR36649:SF28">
    <property type="entry name" value="UBIQUITIN-LIKE DOMAIN-CONTAINING PROTEIN"/>
    <property type="match status" value="1"/>
</dbReference>
<dbReference type="InterPro" id="IPR019956">
    <property type="entry name" value="Ubiquitin_dom"/>
</dbReference>
<dbReference type="VEuPathDB" id="FungiDB:RhiirFUN_019416"/>
<sequence>MNIDSKTLIRAILTSFGDFPFTFCYDKSNDEIKVYNRQKFDRSLLCPYEYGFVQTSSSKVGIKTLTGELIVIDHLDFSETVEQLKLRIYNAGGIPPDQQRLIFDGKQLEDDRRLSDYRIMNDSTLFVVLRLRGGGPPDRTPTPYETILPDSLLSPQFDFDLTNIKDDGLNFTRGGEIYNRPCGWNRIALNVINKYPEGNGWLGVDFQIGEIPQNEWAVSYHGTDYKNAKSIAADGYLLSKGLLFNFGKGIYSTPDIDVAASYSRSFELNGERYIFVFQNRVNPKTLRKISKDITGVGEYWISPNECDIRPYGICIKRA</sequence>
<dbReference type="HOGENOM" id="CLU_051234_1_0_1"/>
<dbReference type="STRING" id="747089.U9STG1"/>
<protein>
    <submittedName>
        <fullName evidence="1">Uncharacterized protein</fullName>
    </submittedName>
</protein>
<reference evidence="1" key="1">
    <citation type="submission" date="2013-07" db="EMBL/GenBank/DDBJ databases">
        <title>The genome of an arbuscular mycorrhizal fungus provides insights into the evolution of the oldest plant symbiosis.</title>
        <authorList>
            <consortium name="DOE Joint Genome Institute"/>
            <person name="Tisserant E."/>
            <person name="Malbreil M."/>
            <person name="Kuo A."/>
            <person name="Kohler A."/>
            <person name="Symeonidi A."/>
            <person name="Balestrini R."/>
            <person name="Charron P."/>
            <person name="Duensing N."/>
            <person name="Frei-dit-Frey N."/>
            <person name="Gianinazzi-Pearson V."/>
            <person name="Gilbert B."/>
            <person name="Handa Y."/>
            <person name="Hijri M."/>
            <person name="Kaul R."/>
            <person name="Kawaguchi M."/>
            <person name="Krajinski F."/>
            <person name="Lammers P."/>
            <person name="Lapierre D."/>
            <person name="Masclaux F.G."/>
            <person name="Murat C."/>
            <person name="Morin E."/>
            <person name="Ndikumana S."/>
            <person name="Pagni M."/>
            <person name="Petitpierre D."/>
            <person name="Requena N."/>
            <person name="Rosikiewicz P."/>
            <person name="Riley R."/>
            <person name="Saito K."/>
            <person name="San Clemente H."/>
            <person name="Shapiro H."/>
            <person name="van Tuinen D."/>
            <person name="Becard G."/>
            <person name="Bonfante P."/>
            <person name="Paszkowski U."/>
            <person name="Shachar-Hill Y."/>
            <person name="Young J.P."/>
            <person name="Sanders I.R."/>
            <person name="Henrissat B."/>
            <person name="Rensing S.A."/>
            <person name="Grigoriev I.V."/>
            <person name="Corradi N."/>
            <person name="Roux C."/>
            <person name="Martin F."/>
        </authorList>
    </citation>
    <scope>NUCLEOTIDE SEQUENCE</scope>
    <source>
        <strain evidence="1">DAOM 197198</strain>
    </source>
</reference>
<dbReference type="SMART" id="SM00213">
    <property type="entry name" value="UBQ"/>
    <property type="match status" value="1"/>
</dbReference>